<dbReference type="EMBL" id="QURW01000006">
    <property type="protein sequence ID" value="RQD87950.1"/>
    <property type="molecule type" value="Genomic_DNA"/>
</dbReference>
<sequence>MGKKILIIDDNKMLAKLLAKKIQTTLNYEVDIAFDFAKAQELMENEYFLVFADLCLLDAPNGEVVDYIIEKKTPVVVLTASADKATKEKFMHKDILDYIFKESETCIDEIINSIVKLNQYAKTKVILAMSNLNERNEIKKILTQRKFNVLAAAHGEEALSYLNDNNDIKLIIADAHMPVINGFELLNQVRERFNDDELCVILLGEHNDTFEVDAFKNSVNEYLFKPLNKASFNCRLDRCLSYMEDKKFLNTYNILDPVSGIKNYNALMSGIEDYFAQVAVKEEEFAFAFLNIDNLEMINEEYGYDVGDEVIKICANEIVNEVKGRDLVGQYSGEKICIILKNISQEKAIKIFSRIRVNIKKTGVLVNLDEVFFTVSIGVVFGTSKDKFDNLVQKADRVLAQAKNNGKDRVEICS</sequence>
<evidence type="ECO:0000313" key="6">
    <source>
        <dbReference type="EMBL" id="RQD87950.1"/>
    </source>
</evidence>
<dbReference type="SUPFAM" id="SSF52172">
    <property type="entry name" value="CheY-like"/>
    <property type="match status" value="2"/>
</dbReference>
<dbReference type="Pfam" id="PF00072">
    <property type="entry name" value="Response_reg"/>
    <property type="match status" value="2"/>
</dbReference>
<dbReference type="SUPFAM" id="SSF55073">
    <property type="entry name" value="Nucleotide cyclase"/>
    <property type="match status" value="1"/>
</dbReference>
<dbReference type="InterPro" id="IPR011006">
    <property type="entry name" value="CheY-like_superfamily"/>
</dbReference>
<dbReference type="InterPro" id="IPR043128">
    <property type="entry name" value="Rev_trsase/Diguanyl_cyclase"/>
</dbReference>
<feature type="modified residue" description="4-aspartylphosphate" evidence="3">
    <location>
        <position position="53"/>
    </location>
</feature>
<dbReference type="GO" id="GO:0000160">
    <property type="term" value="P:phosphorelay signal transduction system"/>
    <property type="evidence" value="ECO:0007669"/>
    <property type="project" value="InterPro"/>
</dbReference>
<evidence type="ECO:0000259" key="4">
    <source>
        <dbReference type="PROSITE" id="PS50110"/>
    </source>
</evidence>
<comment type="catalytic activity">
    <reaction evidence="2">
        <text>2 GTP = 3',3'-c-di-GMP + 2 diphosphate</text>
        <dbReference type="Rhea" id="RHEA:24898"/>
        <dbReference type="ChEBI" id="CHEBI:33019"/>
        <dbReference type="ChEBI" id="CHEBI:37565"/>
        <dbReference type="ChEBI" id="CHEBI:58805"/>
        <dbReference type="EC" id="2.7.7.65"/>
    </reaction>
</comment>
<feature type="domain" description="Response regulatory" evidence="4">
    <location>
        <begin position="4"/>
        <end position="116"/>
    </location>
</feature>
<keyword evidence="3" id="KW-0597">Phosphoprotein</keyword>
<dbReference type="PROSITE" id="PS50887">
    <property type="entry name" value="GGDEF"/>
    <property type="match status" value="1"/>
</dbReference>
<dbReference type="PANTHER" id="PTHR45138:SF9">
    <property type="entry name" value="DIGUANYLATE CYCLASE DGCM-RELATED"/>
    <property type="match status" value="1"/>
</dbReference>
<dbReference type="GO" id="GO:0052621">
    <property type="term" value="F:diguanylate cyclase activity"/>
    <property type="evidence" value="ECO:0007669"/>
    <property type="project" value="UniProtKB-EC"/>
</dbReference>
<dbReference type="Proteomes" id="UP000286095">
    <property type="component" value="Unassembled WGS sequence"/>
</dbReference>
<dbReference type="InterPro" id="IPR000160">
    <property type="entry name" value="GGDEF_dom"/>
</dbReference>
<dbReference type="PROSITE" id="PS50110">
    <property type="entry name" value="RESPONSE_REGULATORY"/>
    <property type="match status" value="2"/>
</dbReference>
<evidence type="ECO:0000259" key="5">
    <source>
        <dbReference type="PROSITE" id="PS50887"/>
    </source>
</evidence>
<comment type="caution">
    <text evidence="6">The sequence shown here is derived from an EMBL/GenBank/DDBJ whole genome shotgun (WGS) entry which is preliminary data.</text>
</comment>
<dbReference type="STRING" id="1813019.A2J15_01245"/>
<dbReference type="NCBIfam" id="TIGR00254">
    <property type="entry name" value="GGDEF"/>
    <property type="match status" value="1"/>
</dbReference>
<dbReference type="CDD" id="cd01949">
    <property type="entry name" value="GGDEF"/>
    <property type="match status" value="1"/>
</dbReference>
<proteinExistence type="predicted"/>
<evidence type="ECO:0000313" key="7">
    <source>
        <dbReference type="Proteomes" id="UP000286095"/>
    </source>
</evidence>
<feature type="domain" description="Response regulatory" evidence="4">
    <location>
        <begin position="124"/>
        <end position="240"/>
    </location>
</feature>
<dbReference type="Pfam" id="PF00990">
    <property type="entry name" value="GGDEF"/>
    <property type="match status" value="1"/>
</dbReference>
<name>A0A424Z1G6_9BACT</name>
<dbReference type="Gene3D" id="3.40.50.2300">
    <property type="match status" value="2"/>
</dbReference>
<dbReference type="PANTHER" id="PTHR45138">
    <property type="entry name" value="REGULATORY COMPONENTS OF SENSORY TRANSDUCTION SYSTEM"/>
    <property type="match status" value="1"/>
</dbReference>
<evidence type="ECO:0000256" key="2">
    <source>
        <dbReference type="ARBA" id="ARBA00034247"/>
    </source>
</evidence>
<dbReference type="InterPro" id="IPR001789">
    <property type="entry name" value="Sig_transdc_resp-reg_receiver"/>
</dbReference>
<evidence type="ECO:0000256" key="3">
    <source>
        <dbReference type="PROSITE-ProRule" id="PRU00169"/>
    </source>
</evidence>
<organism evidence="6 7">
    <name type="scientific">Campylobacter hepaticus</name>
    <dbReference type="NCBI Taxonomy" id="1813019"/>
    <lineage>
        <taxon>Bacteria</taxon>
        <taxon>Pseudomonadati</taxon>
        <taxon>Campylobacterota</taxon>
        <taxon>Epsilonproteobacteria</taxon>
        <taxon>Campylobacterales</taxon>
        <taxon>Campylobacteraceae</taxon>
        <taxon>Campylobacter</taxon>
    </lineage>
</organism>
<dbReference type="InterPro" id="IPR050469">
    <property type="entry name" value="Diguanylate_Cyclase"/>
</dbReference>
<gene>
    <name evidence="6" type="ORF">DZD40_03330</name>
</gene>
<feature type="modified residue" description="4-aspartylphosphate" evidence="3">
    <location>
        <position position="174"/>
    </location>
</feature>
<feature type="domain" description="GGDEF" evidence="5">
    <location>
        <begin position="283"/>
        <end position="414"/>
    </location>
</feature>
<dbReference type="SMART" id="SM00448">
    <property type="entry name" value="REC"/>
    <property type="match status" value="2"/>
</dbReference>
<dbReference type="EC" id="2.7.7.65" evidence="1"/>
<dbReference type="RefSeq" id="WP_124134061.1">
    <property type="nucleotide sequence ID" value="NZ_QURW01000006.1"/>
</dbReference>
<dbReference type="InterPro" id="IPR029787">
    <property type="entry name" value="Nucleotide_cyclase"/>
</dbReference>
<protein>
    <recommendedName>
        <fullName evidence="1">diguanylate cyclase</fullName>
        <ecNumber evidence="1">2.7.7.65</ecNumber>
    </recommendedName>
</protein>
<dbReference type="Gene3D" id="3.30.70.270">
    <property type="match status" value="1"/>
</dbReference>
<dbReference type="AlphaFoldDB" id="A0A424Z1G6"/>
<evidence type="ECO:0000256" key="1">
    <source>
        <dbReference type="ARBA" id="ARBA00012528"/>
    </source>
</evidence>
<dbReference type="SMART" id="SM00267">
    <property type="entry name" value="GGDEF"/>
    <property type="match status" value="1"/>
</dbReference>
<reference evidence="6 7" key="1">
    <citation type="submission" date="2018-08" db="EMBL/GenBank/DDBJ databases">
        <title>Survival mechanisms of Campylobacter hepaticus identified by genomic analysis and comparative transcriptomic analysis of in vivo and in vitro derived bacteria.</title>
        <authorList>
            <person name="Van T.T.H."/>
            <person name="Moore R.J."/>
        </authorList>
    </citation>
    <scope>NUCLEOTIDE SEQUENCE [LARGE SCALE GENOMIC DNA]</scope>
    <source>
        <strain evidence="6 7">54L</strain>
    </source>
</reference>
<accession>A0A424Z1G6</accession>